<dbReference type="InterPro" id="IPR011992">
    <property type="entry name" value="EF-hand-dom_pair"/>
</dbReference>
<comment type="similarity">
    <text evidence="2">Belongs to the centrin family.</text>
</comment>
<dbReference type="InterPro" id="IPR050230">
    <property type="entry name" value="CALM/Myosin/TropC-like"/>
</dbReference>
<protein>
    <recommendedName>
        <fullName evidence="6">EF-hand domain-containing protein</fullName>
    </recommendedName>
</protein>
<evidence type="ECO:0000256" key="3">
    <source>
        <dbReference type="ARBA" id="ARBA00022737"/>
    </source>
</evidence>
<dbReference type="Pfam" id="PF13833">
    <property type="entry name" value="EF-hand_8"/>
    <property type="match status" value="1"/>
</dbReference>
<evidence type="ECO:0000256" key="5">
    <source>
        <dbReference type="ARBA" id="ARBA00023212"/>
    </source>
</evidence>
<proteinExistence type="inferred from homology"/>
<dbReference type="InterPro" id="IPR018247">
    <property type="entry name" value="EF_Hand_1_Ca_BS"/>
</dbReference>
<dbReference type="SMART" id="SM00054">
    <property type="entry name" value="EFh"/>
    <property type="match status" value="3"/>
</dbReference>
<dbReference type="GO" id="GO:0016460">
    <property type="term" value="C:myosin II complex"/>
    <property type="evidence" value="ECO:0007669"/>
    <property type="project" value="TreeGrafter"/>
</dbReference>
<dbReference type="InterPro" id="IPR002048">
    <property type="entry name" value="EF_hand_dom"/>
</dbReference>
<dbReference type="CDD" id="cd00051">
    <property type="entry name" value="EFh"/>
    <property type="match status" value="1"/>
</dbReference>
<sequence>MEIKKAFDLFDTSGEGVMQLKELNVALRALGLELKKNELKTVITEADKDGSGTIDFVEFLAVVKKSMGHKMSKDDVTKTFDMFDTDDSGAITLDNLVELSEQLGEDMTREELAEMLSMLQGSKNSKGKGKGASREEFLAFMKQTGIF</sequence>
<dbReference type="EMBL" id="HBIV01007747">
    <property type="protein sequence ID" value="CAE0652740.1"/>
    <property type="molecule type" value="Transcribed_RNA"/>
</dbReference>
<feature type="domain" description="EF-hand" evidence="6">
    <location>
        <begin position="71"/>
        <end position="106"/>
    </location>
</feature>
<name>A0A7S3YIH7_9EUKA</name>
<dbReference type="PROSITE" id="PS00018">
    <property type="entry name" value="EF_HAND_1"/>
    <property type="match status" value="2"/>
</dbReference>
<dbReference type="PROSITE" id="PS50222">
    <property type="entry name" value="EF_HAND_2"/>
    <property type="match status" value="3"/>
</dbReference>
<evidence type="ECO:0000259" key="6">
    <source>
        <dbReference type="PROSITE" id="PS50222"/>
    </source>
</evidence>
<organism evidence="7">
    <name type="scientific">Lotharella globosa</name>
    <dbReference type="NCBI Taxonomy" id="91324"/>
    <lineage>
        <taxon>Eukaryota</taxon>
        <taxon>Sar</taxon>
        <taxon>Rhizaria</taxon>
        <taxon>Cercozoa</taxon>
        <taxon>Chlorarachniophyceae</taxon>
        <taxon>Lotharella</taxon>
    </lineage>
</organism>
<comment type="subcellular location">
    <subcellularLocation>
        <location evidence="1">Cytoplasm</location>
        <location evidence="1">Cytoskeleton</location>
    </subcellularLocation>
</comment>
<feature type="domain" description="EF-hand" evidence="6">
    <location>
        <begin position="1"/>
        <end position="33"/>
    </location>
</feature>
<dbReference type="Pfam" id="PF13499">
    <property type="entry name" value="EF-hand_7"/>
    <property type="match status" value="1"/>
</dbReference>
<keyword evidence="3" id="KW-0677">Repeat</keyword>
<dbReference type="PANTHER" id="PTHR23048">
    <property type="entry name" value="MYOSIN LIGHT CHAIN 1, 3"/>
    <property type="match status" value="1"/>
</dbReference>
<dbReference type="AlphaFoldDB" id="A0A7S3YIH7"/>
<evidence type="ECO:0000256" key="2">
    <source>
        <dbReference type="ARBA" id="ARBA00005253"/>
    </source>
</evidence>
<evidence type="ECO:0000313" key="7">
    <source>
        <dbReference type="EMBL" id="CAE0652740.1"/>
    </source>
</evidence>
<accession>A0A7S3YIH7</accession>
<dbReference type="PANTHER" id="PTHR23048:SF59">
    <property type="entry name" value="EF-HAND SUPERFAMILY PROTEIN"/>
    <property type="match status" value="1"/>
</dbReference>
<gene>
    <name evidence="7" type="ORF">LGLO00237_LOCUS5763</name>
</gene>
<evidence type="ECO:0000256" key="4">
    <source>
        <dbReference type="ARBA" id="ARBA00022837"/>
    </source>
</evidence>
<evidence type="ECO:0000256" key="1">
    <source>
        <dbReference type="ARBA" id="ARBA00004245"/>
    </source>
</evidence>
<reference evidence="7" key="1">
    <citation type="submission" date="2021-01" db="EMBL/GenBank/DDBJ databases">
        <authorList>
            <person name="Corre E."/>
            <person name="Pelletier E."/>
            <person name="Niang G."/>
            <person name="Scheremetjew M."/>
            <person name="Finn R."/>
            <person name="Kale V."/>
            <person name="Holt S."/>
            <person name="Cochrane G."/>
            <person name="Meng A."/>
            <person name="Brown T."/>
            <person name="Cohen L."/>
        </authorList>
    </citation>
    <scope>NUCLEOTIDE SEQUENCE</scope>
    <source>
        <strain evidence="7">CCCM811</strain>
    </source>
</reference>
<dbReference type="SUPFAM" id="SSF47473">
    <property type="entry name" value="EF-hand"/>
    <property type="match status" value="1"/>
</dbReference>
<dbReference type="GO" id="GO:0005509">
    <property type="term" value="F:calcium ion binding"/>
    <property type="evidence" value="ECO:0007669"/>
    <property type="project" value="InterPro"/>
</dbReference>
<dbReference type="FunFam" id="1.10.238.10:FF:000178">
    <property type="entry name" value="Calmodulin-2 A"/>
    <property type="match status" value="1"/>
</dbReference>
<keyword evidence="5" id="KW-0963">Cytoplasm</keyword>
<dbReference type="Gene3D" id="1.10.238.10">
    <property type="entry name" value="EF-hand"/>
    <property type="match status" value="2"/>
</dbReference>
<keyword evidence="5" id="KW-0206">Cytoskeleton</keyword>
<feature type="domain" description="EF-hand" evidence="6">
    <location>
        <begin position="34"/>
        <end position="69"/>
    </location>
</feature>
<keyword evidence="4" id="KW-0106">Calcium</keyword>